<dbReference type="SUPFAM" id="SSF117916">
    <property type="entry name" value="Fe-S cluster assembly (FSCA) domain-like"/>
    <property type="match status" value="1"/>
</dbReference>
<protein>
    <submittedName>
        <fullName evidence="2">Metal-sulfur cluster biosynthetic enzyme</fullName>
    </submittedName>
</protein>
<proteinExistence type="predicted"/>
<dbReference type="InterPro" id="IPR002744">
    <property type="entry name" value="MIP18-like"/>
</dbReference>
<sequence>MSAVLDGSRTLTARVLAALATVRDPELDEPITALGFVASCTVSARGRAEVRLRLPTYFCAPNFAFLMVADAHDAVSATEGVRHAEVILEDHFAAEEINGGVAARAGFARSFEGEAAGELDELRADFLRRAVLAGTDQVCRSLPAGEDPAGLTLGDVPGSRELDRLRRRRAELGLPSGDDAPLLIDPATGAPIGPDAVVPHLRRARTTRVAIEANTGICRGMLRHRYQDKGEGEEER</sequence>
<gene>
    <name evidence="2" type="ORF">SAMN05444920_107453</name>
</gene>
<dbReference type="Pfam" id="PF01883">
    <property type="entry name" value="FeS_assembly_P"/>
    <property type="match status" value="1"/>
</dbReference>
<dbReference type="AlphaFoldDB" id="A0A1H6E469"/>
<reference evidence="2 3" key="1">
    <citation type="submission" date="2016-10" db="EMBL/GenBank/DDBJ databases">
        <authorList>
            <person name="de Groot N.N."/>
        </authorList>
    </citation>
    <scope>NUCLEOTIDE SEQUENCE [LARGE SCALE GENOMIC DNA]</scope>
    <source>
        <strain evidence="2 3">CGMCC 4.7037</strain>
    </source>
</reference>
<accession>A0A1H6E469</accession>
<dbReference type="Gene3D" id="3.30.300.130">
    <property type="entry name" value="Fe-S cluster assembly (FSCA)"/>
    <property type="match status" value="1"/>
</dbReference>
<evidence type="ECO:0000313" key="2">
    <source>
        <dbReference type="EMBL" id="SEG92111.1"/>
    </source>
</evidence>
<dbReference type="RefSeq" id="WP_103958791.1">
    <property type="nucleotide sequence ID" value="NZ_FNVT01000007.1"/>
</dbReference>
<dbReference type="OrthoDB" id="153551at2"/>
<keyword evidence="3" id="KW-1185">Reference proteome</keyword>
<dbReference type="Proteomes" id="UP000236732">
    <property type="component" value="Unassembled WGS sequence"/>
</dbReference>
<evidence type="ECO:0000313" key="3">
    <source>
        <dbReference type="Proteomes" id="UP000236732"/>
    </source>
</evidence>
<dbReference type="EMBL" id="FNVT01000007">
    <property type="protein sequence ID" value="SEG92111.1"/>
    <property type="molecule type" value="Genomic_DNA"/>
</dbReference>
<organism evidence="2 3">
    <name type="scientific">Nonomuraea solani</name>
    <dbReference type="NCBI Taxonomy" id="1144553"/>
    <lineage>
        <taxon>Bacteria</taxon>
        <taxon>Bacillati</taxon>
        <taxon>Actinomycetota</taxon>
        <taxon>Actinomycetes</taxon>
        <taxon>Streptosporangiales</taxon>
        <taxon>Streptosporangiaceae</taxon>
        <taxon>Nonomuraea</taxon>
    </lineage>
</organism>
<feature type="domain" description="MIP18 family-like" evidence="1">
    <location>
        <begin position="13"/>
        <end position="86"/>
    </location>
</feature>
<name>A0A1H6E469_9ACTN</name>
<dbReference type="InterPro" id="IPR034904">
    <property type="entry name" value="FSCA_dom_sf"/>
</dbReference>
<evidence type="ECO:0000259" key="1">
    <source>
        <dbReference type="Pfam" id="PF01883"/>
    </source>
</evidence>